<feature type="transmembrane region" description="Helical" evidence="1">
    <location>
        <begin position="251"/>
        <end position="270"/>
    </location>
</feature>
<dbReference type="RefSeq" id="WP_210087383.1">
    <property type="nucleotide sequence ID" value="NZ_JAGGKG010000001.1"/>
</dbReference>
<dbReference type="EMBL" id="JAGGKG010000001">
    <property type="protein sequence ID" value="MBP1903716.1"/>
    <property type="molecule type" value="Genomic_DNA"/>
</dbReference>
<proteinExistence type="predicted"/>
<keyword evidence="1" id="KW-0812">Transmembrane</keyword>
<gene>
    <name evidence="2" type="ORF">J2Z32_000328</name>
</gene>
<evidence type="ECO:0000313" key="2">
    <source>
        <dbReference type="EMBL" id="MBP1903716.1"/>
    </source>
</evidence>
<dbReference type="PANTHER" id="PTHR34821">
    <property type="entry name" value="INNER MEMBRANE PROTEIN YDCZ"/>
    <property type="match status" value="1"/>
</dbReference>
<keyword evidence="1" id="KW-1133">Transmembrane helix</keyword>
<name>A0ABS4FMA2_9BACL</name>
<keyword evidence="1" id="KW-0472">Membrane</keyword>
<dbReference type="PANTHER" id="PTHR34821:SF2">
    <property type="entry name" value="INNER MEMBRANE PROTEIN YDCZ"/>
    <property type="match status" value="1"/>
</dbReference>
<organism evidence="2 3">
    <name type="scientific">Paenibacillus turicensis</name>
    <dbReference type="NCBI Taxonomy" id="160487"/>
    <lineage>
        <taxon>Bacteria</taxon>
        <taxon>Bacillati</taxon>
        <taxon>Bacillota</taxon>
        <taxon>Bacilli</taxon>
        <taxon>Bacillales</taxon>
        <taxon>Paenibacillaceae</taxon>
        <taxon>Paenibacillus</taxon>
    </lineage>
</organism>
<feature type="transmembrane region" description="Helical" evidence="1">
    <location>
        <begin position="303"/>
        <end position="323"/>
    </location>
</feature>
<feature type="transmembrane region" description="Helical" evidence="1">
    <location>
        <begin position="211"/>
        <end position="231"/>
    </location>
</feature>
<reference evidence="2 3" key="1">
    <citation type="submission" date="2021-03" db="EMBL/GenBank/DDBJ databases">
        <title>Genomic Encyclopedia of Type Strains, Phase IV (KMG-IV): sequencing the most valuable type-strain genomes for metagenomic binning, comparative biology and taxonomic classification.</title>
        <authorList>
            <person name="Goeker M."/>
        </authorList>
    </citation>
    <scope>NUCLEOTIDE SEQUENCE [LARGE SCALE GENOMIC DNA]</scope>
    <source>
        <strain evidence="2 3">DSM 14349</strain>
    </source>
</reference>
<feature type="transmembrane region" description="Helical" evidence="1">
    <location>
        <begin position="100"/>
        <end position="118"/>
    </location>
</feature>
<feature type="transmembrane region" description="Helical" evidence="1">
    <location>
        <begin position="130"/>
        <end position="150"/>
    </location>
</feature>
<keyword evidence="3" id="KW-1185">Reference proteome</keyword>
<evidence type="ECO:0000256" key="1">
    <source>
        <dbReference type="SAM" id="Phobius"/>
    </source>
</evidence>
<dbReference type="Proteomes" id="UP001519272">
    <property type="component" value="Unassembled WGS sequence"/>
</dbReference>
<accession>A0ABS4FMA2</accession>
<feature type="transmembrane region" description="Helical" evidence="1">
    <location>
        <begin position="32"/>
        <end position="57"/>
    </location>
</feature>
<evidence type="ECO:0000313" key="3">
    <source>
        <dbReference type="Proteomes" id="UP001519272"/>
    </source>
</evidence>
<protein>
    <submittedName>
        <fullName evidence="2">Transporter family-2 protein</fullName>
    </submittedName>
</protein>
<feature type="transmembrane region" description="Helical" evidence="1">
    <location>
        <begin position="180"/>
        <end position="199"/>
    </location>
</feature>
<sequence length="326" mass="35640">MFFALFGIAIGIGLAMQTAVNSQLRKFVISPFLASMISFAIGCIFLTAATLLNGSSLGVPLHVFTDEPLWIWIGGLLGVVALTTNILLFPKLGSVQTSVMPILGMIMMSMVIDHFGFFRSPKQPFSMNRVWGVILVLLGVFLAVALGEILQYRRYKQLVKEQATKPEKTSINSRSESGQWLWRFIGIGSGMLMATQAAINGQLGKVLHSPIHAAFISFFVGLVILIFIVLIKDRSMTNLVQPIKLSAPWWVWIGGILGAVYVLGNAFLVGEIGTGQTVMLALFGQITGSLLVEQFGLLRSNRIKVRPIQILGLIIMLSGVFLIKML</sequence>
<dbReference type="Pfam" id="PF04657">
    <property type="entry name" value="DMT_YdcZ"/>
    <property type="match status" value="2"/>
</dbReference>
<feature type="transmembrane region" description="Helical" evidence="1">
    <location>
        <begin position="69"/>
        <end position="88"/>
    </location>
</feature>
<dbReference type="InterPro" id="IPR006750">
    <property type="entry name" value="YdcZ"/>
</dbReference>
<comment type="caution">
    <text evidence="2">The sequence shown here is derived from an EMBL/GenBank/DDBJ whole genome shotgun (WGS) entry which is preliminary data.</text>
</comment>